<dbReference type="PANTHER" id="PTHR36738">
    <property type="entry name" value="EXPRESSED PROTEIN"/>
    <property type="match status" value="1"/>
</dbReference>
<accession>A0A2W4W4J0</accession>
<keyword evidence="1" id="KW-1133">Transmembrane helix</keyword>
<sequence length="163" mass="17265">MTEFATKLAESLQPISDQFKSLNIPAPVTHWGHPFFMAIVIFAMGSFVAISGWRGRTATDTEVAVKNKADHRKVAPLMTTFLAAGYTGGLLSLVMQGKPLLESPHFITGSVVLTLLAINGTISLTGFGGNQPILRNAHAYLGSAIVLLLVGHALLGLKLGLSI</sequence>
<dbReference type="Proteomes" id="UP000249467">
    <property type="component" value="Unassembled WGS sequence"/>
</dbReference>
<reference evidence="2 3" key="1">
    <citation type="submission" date="2018-04" db="EMBL/GenBank/DDBJ databases">
        <authorList>
            <person name="Go L.Y."/>
            <person name="Mitchell J.A."/>
        </authorList>
    </citation>
    <scope>NUCLEOTIDE SEQUENCE [LARGE SCALE GENOMIC DNA]</scope>
    <source>
        <strain evidence="2">ULC066bin1</strain>
    </source>
</reference>
<dbReference type="InterPro" id="IPR025067">
    <property type="entry name" value="DUF4079"/>
</dbReference>
<feature type="transmembrane region" description="Helical" evidence="1">
    <location>
        <begin position="139"/>
        <end position="161"/>
    </location>
</feature>
<dbReference type="GO" id="GO:0016020">
    <property type="term" value="C:membrane"/>
    <property type="evidence" value="ECO:0007669"/>
    <property type="project" value="TreeGrafter"/>
</dbReference>
<evidence type="ECO:0000256" key="1">
    <source>
        <dbReference type="SAM" id="Phobius"/>
    </source>
</evidence>
<gene>
    <name evidence="2" type="ORF">DCF19_20050</name>
</gene>
<protein>
    <submittedName>
        <fullName evidence="2">DUF4079 domain-containing protein</fullName>
    </submittedName>
</protein>
<feature type="transmembrane region" description="Helical" evidence="1">
    <location>
        <begin position="106"/>
        <end position="127"/>
    </location>
</feature>
<dbReference type="Pfam" id="PF13301">
    <property type="entry name" value="DUF4079"/>
    <property type="match status" value="1"/>
</dbReference>
<proteinExistence type="predicted"/>
<keyword evidence="1" id="KW-0472">Membrane</keyword>
<name>A0A2W4W4J0_9CYAN</name>
<reference evidence="2 3" key="2">
    <citation type="submission" date="2018-06" db="EMBL/GenBank/DDBJ databases">
        <title>Metagenomic assembly of (sub)arctic Cyanobacteria and their associated microbiome from non-axenic cultures.</title>
        <authorList>
            <person name="Baurain D."/>
        </authorList>
    </citation>
    <scope>NUCLEOTIDE SEQUENCE [LARGE SCALE GENOMIC DNA]</scope>
    <source>
        <strain evidence="2">ULC066bin1</strain>
    </source>
</reference>
<keyword evidence="1" id="KW-0812">Transmembrane</keyword>
<dbReference type="PANTHER" id="PTHR36738:SF1">
    <property type="entry name" value="EXPRESSED PROTEIN"/>
    <property type="match status" value="1"/>
</dbReference>
<evidence type="ECO:0000313" key="3">
    <source>
        <dbReference type="Proteomes" id="UP000249467"/>
    </source>
</evidence>
<organism evidence="2 3">
    <name type="scientific">Pseudanabaena frigida</name>
    <dbReference type="NCBI Taxonomy" id="945775"/>
    <lineage>
        <taxon>Bacteria</taxon>
        <taxon>Bacillati</taxon>
        <taxon>Cyanobacteriota</taxon>
        <taxon>Cyanophyceae</taxon>
        <taxon>Pseudanabaenales</taxon>
        <taxon>Pseudanabaenaceae</taxon>
        <taxon>Pseudanabaena</taxon>
    </lineage>
</organism>
<feature type="transmembrane region" description="Helical" evidence="1">
    <location>
        <begin position="35"/>
        <end position="53"/>
    </location>
</feature>
<comment type="caution">
    <text evidence="2">The sequence shown here is derived from an EMBL/GenBank/DDBJ whole genome shotgun (WGS) entry which is preliminary data.</text>
</comment>
<dbReference type="EMBL" id="QBML01000035">
    <property type="protein sequence ID" value="PZO36979.1"/>
    <property type="molecule type" value="Genomic_DNA"/>
</dbReference>
<feature type="transmembrane region" description="Helical" evidence="1">
    <location>
        <begin position="74"/>
        <end position="94"/>
    </location>
</feature>
<dbReference type="AlphaFoldDB" id="A0A2W4W4J0"/>
<evidence type="ECO:0000313" key="2">
    <source>
        <dbReference type="EMBL" id="PZO36979.1"/>
    </source>
</evidence>